<keyword evidence="2" id="KW-1133">Transmembrane helix</keyword>
<feature type="transmembrane region" description="Helical" evidence="2">
    <location>
        <begin position="99"/>
        <end position="117"/>
    </location>
</feature>
<dbReference type="SUPFAM" id="SSF103473">
    <property type="entry name" value="MFS general substrate transporter"/>
    <property type="match status" value="1"/>
</dbReference>
<keyword evidence="4" id="KW-1185">Reference proteome</keyword>
<feature type="transmembrane region" description="Helical" evidence="2">
    <location>
        <begin position="511"/>
        <end position="528"/>
    </location>
</feature>
<dbReference type="EMBL" id="CADEPI010000062">
    <property type="protein sequence ID" value="CAB3371477.1"/>
    <property type="molecule type" value="Genomic_DNA"/>
</dbReference>
<comment type="caution">
    <text evidence="3">The sequence shown here is derived from an EMBL/GenBank/DDBJ whole genome shotgun (WGS) entry which is preliminary data.</text>
</comment>
<dbReference type="AlphaFoldDB" id="A0A8S1CQF4"/>
<evidence type="ECO:0008006" key="5">
    <source>
        <dbReference type="Google" id="ProtNLM"/>
    </source>
</evidence>
<dbReference type="Proteomes" id="UP000494165">
    <property type="component" value="Unassembled WGS sequence"/>
</dbReference>
<organism evidence="3 4">
    <name type="scientific">Cloeon dipterum</name>
    <dbReference type="NCBI Taxonomy" id="197152"/>
    <lineage>
        <taxon>Eukaryota</taxon>
        <taxon>Metazoa</taxon>
        <taxon>Ecdysozoa</taxon>
        <taxon>Arthropoda</taxon>
        <taxon>Hexapoda</taxon>
        <taxon>Insecta</taxon>
        <taxon>Pterygota</taxon>
        <taxon>Palaeoptera</taxon>
        <taxon>Ephemeroptera</taxon>
        <taxon>Pisciforma</taxon>
        <taxon>Baetidae</taxon>
        <taxon>Cloeon</taxon>
    </lineage>
</organism>
<feature type="transmembrane region" description="Helical" evidence="2">
    <location>
        <begin position="480"/>
        <end position="504"/>
    </location>
</feature>
<evidence type="ECO:0000313" key="3">
    <source>
        <dbReference type="EMBL" id="CAB3371477.1"/>
    </source>
</evidence>
<proteinExistence type="predicted"/>
<feature type="region of interest" description="Disordered" evidence="1">
    <location>
        <begin position="370"/>
        <end position="393"/>
    </location>
</feature>
<dbReference type="OrthoDB" id="8244709at2759"/>
<feature type="transmembrane region" description="Helical" evidence="2">
    <location>
        <begin position="217"/>
        <end position="238"/>
    </location>
</feature>
<feature type="transmembrane region" description="Helical" evidence="2">
    <location>
        <begin position="574"/>
        <end position="592"/>
    </location>
</feature>
<dbReference type="InterPro" id="IPR036259">
    <property type="entry name" value="MFS_trans_sf"/>
</dbReference>
<evidence type="ECO:0000256" key="1">
    <source>
        <dbReference type="SAM" id="MobiDB-lite"/>
    </source>
</evidence>
<keyword evidence="2" id="KW-0472">Membrane</keyword>
<name>A0A8S1CQF4_9INSE</name>
<feature type="transmembrane region" description="Helical" evidence="2">
    <location>
        <begin position="60"/>
        <end position="79"/>
    </location>
</feature>
<evidence type="ECO:0000256" key="2">
    <source>
        <dbReference type="SAM" id="Phobius"/>
    </source>
</evidence>
<protein>
    <recommendedName>
        <fullName evidence="5">Major facilitator superfamily (MFS) profile domain-containing protein</fullName>
    </recommendedName>
</protein>
<feature type="transmembrane region" description="Helical" evidence="2">
    <location>
        <begin position="129"/>
        <end position="149"/>
    </location>
</feature>
<sequence length="643" mass="70397">MDQRRFGTEGASPLQKWHLQDLRRSSGRYRMSVTSPTGDGVCFRDAQRNSSPVSKDTPPWSILSGFFIIQFFVSGVLVSHGVYLNHLLFQENYWNPFSVVWPPTIFLFTWCMTRPIFRFLGMRRQGSYCKILAACGTLVLAIGLAASCLVRSTELRIVTFGLIAGLGCSMAMTQSEAQATLHFRPSVSLCLAGVSQSLSHFAAPLIMMVLVSKYGSFGALLVQASITLNGVVGALLLCKKKNGTTQISTPAAEVADDDELVVYSRVPSSPRPNRNNDSFRSWKNPASDPLDNAEAGELVTDDFSFDGFGGEEAAADGSADGRPRNHMGVEILPQILEEDEDEEERGENVIFDLSKKRMSSIRTNRDSWLPLPPLEHYSSNQQDSTVEGDSPLPLLTPSSLSGERDAAFTFDHQRTKCCTCGDALREFPTKMLHCLKGICKSGLLPTVLINLAQKLTHLGILAALPTVANQTVTYRRQEGAFSMALAGFGWACLVVCTPCFLISYAKRQKGVIFSAIYLLSSIGFALLSDPRSHDRLTLGSVLVGMTHGALINITPSILCSLWGSASIKNSVQNAVDVLTALLIIPFVALTNLSVNGVEDLKNVFLGLSYLQITMGAGALLWTILRKVFHKYQSWEVQRQSLIM</sequence>
<feature type="region of interest" description="Disordered" evidence="1">
    <location>
        <begin position="264"/>
        <end position="293"/>
    </location>
</feature>
<reference evidence="3 4" key="1">
    <citation type="submission" date="2020-04" db="EMBL/GenBank/DDBJ databases">
        <authorList>
            <person name="Alioto T."/>
            <person name="Alioto T."/>
            <person name="Gomez Garrido J."/>
        </authorList>
    </citation>
    <scope>NUCLEOTIDE SEQUENCE [LARGE SCALE GENOMIC DNA]</scope>
</reference>
<feature type="compositionally biased region" description="Polar residues" evidence="1">
    <location>
        <begin position="377"/>
        <end position="387"/>
    </location>
</feature>
<dbReference type="PANTHER" id="PTHR11360:SF284">
    <property type="entry name" value="EG:103B4.3 PROTEIN-RELATED"/>
    <property type="match status" value="1"/>
</dbReference>
<evidence type="ECO:0000313" key="4">
    <source>
        <dbReference type="Proteomes" id="UP000494165"/>
    </source>
</evidence>
<dbReference type="PANTHER" id="PTHR11360">
    <property type="entry name" value="MONOCARBOXYLATE TRANSPORTER"/>
    <property type="match status" value="1"/>
</dbReference>
<accession>A0A8S1CQF4</accession>
<gene>
    <name evidence="3" type="ORF">CLODIP_2_CD13583</name>
</gene>
<feature type="transmembrane region" description="Helical" evidence="2">
    <location>
        <begin position="540"/>
        <end position="562"/>
    </location>
</feature>
<feature type="compositionally biased region" description="Polar residues" evidence="1">
    <location>
        <begin position="271"/>
        <end position="281"/>
    </location>
</feature>
<dbReference type="GO" id="GO:0008028">
    <property type="term" value="F:monocarboxylic acid transmembrane transporter activity"/>
    <property type="evidence" value="ECO:0007669"/>
    <property type="project" value="TreeGrafter"/>
</dbReference>
<keyword evidence="2" id="KW-0812">Transmembrane</keyword>
<feature type="transmembrane region" description="Helical" evidence="2">
    <location>
        <begin position="604"/>
        <end position="624"/>
    </location>
</feature>
<dbReference type="InterPro" id="IPR050327">
    <property type="entry name" value="Proton-linked_MCT"/>
</dbReference>